<dbReference type="OrthoDB" id="196847at2759"/>
<evidence type="ECO:0000313" key="2">
    <source>
        <dbReference type="Proteomes" id="UP000236305"/>
    </source>
</evidence>
<name>A0A2J8CHQ5_VERDA</name>
<dbReference type="AlphaFoldDB" id="A0A2J8CHQ5"/>
<dbReference type="Proteomes" id="UP000236305">
    <property type="component" value="Unassembled WGS sequence"/>
</dbReference>
<dbReference type="EMBL" id="MPSH01000001">
    <property type="protein sequence ID" value="PNH36549.1"/>
    <property type="molecule type" value="Genomic_DNA"/>
</dbReference>
<protein>
    <submittedName>
        <fullName evidence="1">Uncharacterized protein</fullName>
    </submittedName>
</protein>
<organism evidence="1 2">
    <name type="scientific">Verticillium dahliae</name>
    <name type="common">Verticillium wilt</name>
    <dbReference type="NCBI Taxonomy" id="27337"/>
    <lineage>
        <taxon>Eukaryota</taxon>
        <taxon>Fungi</taxon>
        <taxon>Dikarya</taxon>
        <taxon>Ascomycota</taxon>
        <taxon>Pezizomycotina</taxon>
        <taxon>Sordariomycetes</taxon>
        <taxon>Hypocreomycetidae</taxon>
        <taxon>Glomerellales</taxon>
        <taxon>Plectosphaerellaceae</taxon>
        <taxon>Verticillium</taxon>
    </lineage>
</organism>
<dbReference type="Gene3D" id="3.40.630.30">
    <property type="match status" value="1"/>
</dbReference>
<comment type="caution">
    <text evidence="1">The sequence shown here is derived from an EMBL/GenBank/DDBJ whole genome shotgun (WGS) entry which is preliminary data.</text>
</comment>
<dbReference type="InterPro" id="IPR016181">
    <property type="entry name" value="Acyl_CoA_acyltransferase"/>
</dbReference>
<dbReference type="PANTHER" id="PTHR42791">
    <property type="entry name" value="GNAT FAMILY ACETYLTRANSFERASE"/>
    <property type="match status" value="1"/>
</dbReference>
<dbReference type="PANTHER" id="PTHR42791:SF17">
    <property type="entry name" value="ACETYLTRANSFERASE, GNAT FAMILY FAMILY (AFU_ORTHOLOGUE AFUA_8G05690)"/>
    <property type="match status" value="1"/>
</dbReference>
<proteinExistence type="predicted"/>
<dbReference type="InterPro" id="IPR052523">
    <property type="entry name" value="Trichothecene_AcTrans"/>
</dbReference>
<reference evidence="1 2" key="1">
    <citation type="submission" date="2017-12" db="EMBL/GenBank/DDBJ databases">
        <title>Comparative genomics yields insights into virulence evolution of Verticillium dahliae.</title>
        <authorList>
            <person name="Fan R."/>
            <person name="Armitage A.D."/>
            <person name="Cascant-Lopez E."/>
            <person name="Sobczyk M."/>
            <person name="Cockerton H.M."/>
            <person name="Harrison R.J."/>
        </authorList>
    </citation>
    <scope>NUCLEOTIDE SEQUENCE [LARGE SCALE GENOMIC DNA]</scope>
    <source>
        <strain evidence="1 2">12008</strain>
    </source>
</reference>
<gene>
    <name evidence="1" type="ORF">BJF96_g39</name>
</gene>
<dbReference type="SUPFAM" id="SSF55729">
    <property type="entry name" value="Acyl-CoA N-acyltransferases (Nat)"/>
    <property type="match status" value="1"/>
</dbReference>
<accession>A0A2J8CHQ5</accession>
<evidence type="ECO:0000313" key="1">
    <source>
        <dbReference type="EMBL" id="PNH36549.1"/>
    </source>
</evidence>
<dbReference type="SMR" id="A0A2J8CHQ5"/>
<dbReference type="OMA" id="RRYIYCH"/>
<sequence>MSYAILPALIPDIEKVYDAYFSAFKGDLMGDIMVKLLFPGGVEGEEFRKAHAAGTLAWWHQSKVQYTYKCVDTETGEIVGMALGDIYLNERTEEERAFQGVGWLEGEQREKAEAVLKPLHDAREKLFGGRKYVYVHVIAIDPKFQGRKAGALWCQWGKQLSDSLGLPLYFEASPSTYKLYEKMGYETLEDKIVHKAAVFGTPKDIEVPLMVNMPVAAAGLTFKEWRAADYPSFSDVRKAKAAATAAAAVGAPVVVAAAAADKTEAKVAEVAVEVKEVVA</sequence>